<reference evidence="2" key="1">
    <citation type="submission" date="2018-05" db="EMBL/GenBank/DDBJ databases">
        <authorList>
            <person name="Lanie J.A."/>
            <person name="Ng W.-L."/>
            <person name="Kazmierczak K.M."/>
            <person name="Andrzejewski T.M."/>
            <person name="Davidsen T.M."/>
            <person name="Wayne K.J."/>
            <person name="Tettelin H."/>
            <person name="Glass J.I."/>
            <person name="Rusch D."/>
            <person name="Podicherti R."/>
            <person name="Tsui H.-C.T."/>
            <person name="Winkler M.E."/>
        </authorList>
    </citation>
    <scope>NUCLEOTIDE SEQUENCE</scope>
</reference>
<dbReference type="PROSITE" id="PS01031">
    <property type="entry name" value="SHSP"/>
    <property type="match status" value="1"/>
</dbReference>
<dbReference type="InterPro" id="IPR008978">
    <property type="entry name" value="HSP20-like_chaperone"/>
</dbReference>
<organism evidence="2">
    <name type="scientific">marine metagenome</name>
    <dbReference type="NCBI Taxonomy" id="408172"/>
    <lineage>
        <taxon>unclassified sequences</taxon>
        <taxon>metagenomes</taxon>
        <taxon>ecological metagenomes</taxon>
    </lineage>
</organism>
<feature type="domain" description="SHSP" evidence="1">
    <location>
        <begin position="38"/>
        <end position="150"/>
    </location>
</feature>
<dbReference type="SUPFAM" id="SSF49764">
    <property type="entry name" value="HSP20-like chaperones"/>
    <property type="match status" value="1"/>
</dbReference>
<protein>
    <recommendedName>
        <fullName evidence="1">SHSP domain-containing protein</fullName>
    </recommendedName>
</protein>
<gene>
    <name evidence="2" type="ORF">METZ01_LOCUS15263</name>
</gene>
<dbReference type="InterPro" id="IPR002068">
    <property type="entry name" value="A-crystallin/Hsp20_dom"/>
</dbReference>
<proteinExistence type="predicted"/>
<evidence type="ECO:0000313" key="2">
    <source>
        <dbReference type="EMBL" id="SUZ62409.1"/>
    </source>
</evidence>
<accession>A0A381P830</accession>
<name>A0A381P830_9ZZZZ</name>
<dbReference type="CDD" id="cd06464">
    <property type="entry name" value="ACD_sHsps-like"/>
    <property type="match status" value="1"/>
</dbReference>
<dbReference type="Pfam" id="PF00011">
    <property type="entry name" value="HSP20"/>
    <property type="match status" value="1"/>
</dbReference>
<sequence length="150" mass="17337">MNLVRIDPFRDIRNLHSRFDRLFNNAFVHQPSVDRDEPRNTNWLPTVDVYEGDNQITLRAELPGLAEEDIDLTIDKNRLTIKGEKRLGTENTDGSYQRIESSYGSFHRSFPLPDSIDQDKIVARFDNGVLNVTLPTTEEAQPKRIELKIN</sequence>
<dbReference type="EMBL" id="UINC01000867">
    <property type="protein sequence ID" value="SUZ62409.1"/>
    <property type="molecule type" value="Genomic_DNA"/>
</dbReference>
<dbReference type="Gene3D" id="2.60.40.790">
    <property type="match status" value="1"/>
</dbReference>
<dbReference type="AlphaFoldDB" id="A0A381P830"/>
<dbReference type="PANTHER" id="PTHR11527">
    <property type="entry name" value="HEAT-SHOCK PROTEIN 20 FAMILY MEMBER"/>
    <property type="match status" value="1"/>
</dbReference>
<dbReference type="InterPro" id="IPR031107">
    <property type="entry name" value="Small_HSP"/>
</dbReference>
<evidence type="ECO:0000259" key="1">
    <source>
        <dbReference type="PROSITE" id="PS01031"/>
    </source>
</evidence>